<reference evidence="7 8" key="1">
    <citation type="submission" date="2023-06" db="EMBL/GenBank/DDBJ databases">
        <title>Sporosarcina sp. nov., isolated from Korean traditional fermented seafood 'Jeotgal'.</title>
        <authorList>
            <person name="Yang A.I."/>
            <person name="Shin N.-R."/>
        </authorList>
    </citation>
    <scope>NUCLEOTIDE SEQUENCE [LARGE SCALE GENOMIC DNA]</scope>
    <source>
        <strain evidence="7 8">KCTC43456</strain>
    </source>
</reference>
<comment type="caution">
    <text evidence="7">The sequence shown here is derived from an EMBL/GenBank/DDBJ whole genome shotgun (WGS) entry which is preliminary data.</text>
</comment>
<dbReference type="PANTHER" id="PTHR23513:SF11">
    <property type="entry name" value="STAPHYLOFERRIN A TRANSPORTER"/>
    <property type="match status" value="1"/>
</dbReference>
<dbReference type="CDD" id="cd06173">
    <property type="entry name" value="MFS_MefA_like"/>
    <property type="match status" value="1"/>
</dbReference>
<evidence type="ECO:0000256" key="2">
    <source>
        <dbReference type="ARBA" id="ARBA00022475"/>
    </source>
</evidence>
<dbReference type="GO" id="GO:0005886">
    <property type="term" value="C:plasma membrane"/>
    <property type="evidence" value="ECO:0007669"/>
    <property type="project" value="UniProtKB-SubCell"/>
</dbReference>
<organism evidence="7 8">
    <name type="scientific">Sporosarcina thermotolerans</name>
    <dbReference type="NCBI Taxonomy" id="633404"/>
    <lineage>
        <taxon>Bacteria</taxon>
        <taxon>Bacillati</taxon>
        <taxon>Bacillota</taxon>
        <taxon>Bacilli</taxon>
        <taxon>Bacillales</taxon>
        <taxon>Caryophanaceae</taxon>
        <taxon>Sporosarcina</taxon>
    </lineage>
</organism>
<dbReference type="RefSeq" id="WP_283733218.1">
    <property type="nucleotide sequence ID" value="NZ_CP125968.1"/>
</dbReference>
<sequence>MIKRNMSLIVTNQFLTVLADSIFTISIMWYMYDITQSPLSSALVTAVSALTAVFIAPFIGVLVDRKEPKSSMQIGYIIMVSVGVLLTLAYLFWLDGVAFAIYVALIVHNICMTFIGPAKNKLLPRIVGVDRIVKVNGYISSTSETSYLIGQGISGVLITIMGFVGVMLLHSGVYIIASILLIFVINISLARDEEESEAAPTKKPSMLSEFKDGWAVLRNNRPILKLSILASLMNATTIAGALVVVLITDHYEGNAFQFGLFGAFAAVGGILIGLVADKVTSFAKPSIVMFTSMSVAAVAFMYMGVTSALYVGIALYVVMNTLMTVYGVLYNSLLIVLVEDKFRGRVYTLNGAIATFLMPGFAIAGGVIAEWGIPVNQLFIGAGIWVLLLSLFFLIDPDLRRIEKVSGKKANAGDAAVAVE</sequence>
<feature type="transmembrane region" description="Helical" evidence="6">
    <location>
        <begin position="375"/>
        <end position="395"/>
    </location>
</feature>
<dbReference type="SUPFAM" id="SSF103473">
    <property type="entry name" value="MFS general substrate transporter"/>
    <property type="match status" value="1"/>
</dbReference>
<keyword evidence="4 6" id="KW-1133">Transmembrane helix</keyword>
<evidence type="ECO:0000256" key="6">
    <source>
        <dbReference type="SAM" id="Phobius"/>
    </source>
</evidence>
<feature type="transmembrane region" description="Helical" evidence="6">
    <location>
        <begin position="147"/>
        <end position="166"/>
    </location>
</feature>
<keyword evidence="3 6" id="KW-0812">Transmembrane</keyword>
<keyword evidence="5 6" id="KW-0472">Membrane</keyword>
<keyword evidence="2" id="KW-1003">Cell membrane</keyword>
<dbReference type="EMBL" id="JAUBDJ010000018">
    <property type="protein sequence ID" value="MDW0118810.1"/>
    <property type="molecule type" value="Genomic_DNA"/>
</dbReference>
<feature type="transmembrane region" description="Helical" evidence="6">
    <location>
        <begin position="254"/>
        <end position="275"/>
    </location>
</feature>
<dbReference type="Gene3D" id="1.20.1250.20">
    <property type="entry name" value="MFS general substrate transporter like domains"/>
    <property type="match status" value="1"/>
</dbReference>
<keyword evidence="8" id="KW-1185">Reference proteome</keyword>
<evidence type="ECO:0000256" key="3">
    <source>
        <dbReference type="ARBA" id="ARBA00022692"/>
    </source>
</evidence>
<gene>
    <name evidence="7" type="ORF">QTL97_17945</name>
</gene>
<dbReference type="PANTHER" id="PTHR23513">
    <property type="entry name" value="INTEGRAL MEMBRANE EFFLUX PROTEIN-RELATED"/>
    <property type="match status" value="1"/>
</dbReference>
<proteinExistence type="predicted"/>
<dbReference type="AlphaFoldDB" id="A0AAW9AF31"/>
<feature type="transmembrane region" description="Helical" evidence="6">
    <location>
        <begin position="287"/>
        <end position="305"/>
    </location>
</feature>
<evidence type="ECO:0000256" key="5">
    <source>
        <dbReference type="ARBA" id="ARBA00023136"/>
    </source>
</evidence>
<evidence type="ECO:0000256" key="1">
    <source>
        <dbReference type="ARBA" id="ARBA00004651"/>
    </source>
</evidence>
<feature type="transmembrane region" description="Helical" evidence="6">
    <location>
        <begin position="38"/>
        <end position="62"/>
    </location>
</feature>
<feature type="transmembrane region" description="Helical" evidence="6">
    <location>
        <begin position="349"/>
        <end position="369"/>
    </location>
</feature>
<name>A0AAW9AF31_9BACL</name>
<comment type="subcellular location">
    <subcellularLocation>
        <location evidence="1">Cell membrane</location>
        <topology evidence="1">Multi-pass membrane protein</topology>
    </subcellularLocation>
</comment>
<feature type="transmembrane region" description="Helical" evidence="6">
    <location>
        <begin position="311"/>
        <end position="337"/>
    </location>
</feature>
<dbReference type="Pfam" id="PF07690">
    <property type="entry name" value="MFS_1"/>
    <property type="match status" value="1"/>
</dbReference>
<evidence type="ECO:0000313" key="7">
    <source>
        <dbReference type="EMBL" id="MDW0118810.1"/>
    </source>
</evidence>
<feature type="transmembrane region" description="Helical" evidence="6">
    <location>
        <begin position="226"/>
        <end position="248"/>
    </location>
</feature>
<feature type="transmembrane region" description="Helical" evidence="6">
    <location>
        <begin position="74"/>
        <end position="93"/>
    </location>
</feature>
<feature type="transmembrane region" description="Helical" evidence="6">
    <location>
        <begin position="99"/>
        <end position="116"/>
    </location>
</feature>
<protein>
    <submittedName>
        <fullName evidence="7">MFS transporter</fullName>
    </submittedName>
</protein>
<dbReference type="InterPro" id="IPR036259">
    <property type="entry name" value="MFS_trans_sf"/>
</dbReference>
<feature type="transmembrane region" description="Helical" evidence="6">
    <location>
        <begin position="12"/>
        <end position="32"/>
    </location>
</feature>
<feature type="transmembrane region" description="Helical" evidence="6">
    <location>
        <begin position="172"/>
        <end position="190"/>
    </location>
</feature>
<dbReference type="GO" id="GO:0022857">
    <property type="term" value="F:transmembrane transporter activity"/>
    <property type="evidence" value="ECO:0007669"/>
    <property type="project" value="InterPro"/>
</dbReference>
<accession>A0AAW9AF31</accession>
<evidence type="ECO:0000313" key="8">
    <source>
        <dbReference type="Proteomes" id="UP001271648"/>
    </source>
</evidence>
<evidence type="ECO:0000256" key="4">
    <source>
        <dbReference type="ARBA" id="ARBA00022989"/>
    </source>
</evidence>
<dbReference type="InterPro" id="IPR011701">
    <property type="entry name" value="MFS"/>
</dbReference>
<dbReference type="Proteomes" id="UP001271648">
    <property type="component" value="Unassembled WGS sequence"/>
</dbReference>